<evidence type="ECO:0000313" key="1">
    <source>
        <dbReference type="EMBL" id="RVD85489.1"/>
    </source>
</evidence>
<dbReference type="RefSeq" id="XP_067491033.1">
    <property type="nucleotide sequence ID" value="XM_067632801.1"/>
</dbReference>
<accession>A0A437A2X1</accession>
<evidence type="ECO:0008006" key="3">
    <source>
        <dbReference type="Google" id="ProtNLM"/>
    </source>
</evidence>
<dbReference type="GeneID" id="93586121"/>
<dbReference type="Proteomes" id="UP000283090">
    <property type="component" value="Unassembled WGS sequence"/>
</dbReference>
<gene>
    <name evidence="1" type="ORF">DFL_003810</name>
</gene>
<evidence type="ECO:0000313" key="2">
    <source>
        <dbReference type="Proteomes" id="UP000283090"/>
    </source>
</evidence>
<organism evidence="1 2">
    <name type="scientific">Arthrobotrys flagrans</name>
    <name type="common">Nematode-trapping fungus</name>
    <name type="synonym">Trichothecium flagrans</name>
    <dbReference type="NCBI Taxonomy" id="97331"/>
    <lineage>
        <taxon>Eukaryota</taxon>
        <taxon>Fungi</taxon>
        <taxon>Dikarya</taxon>
        <taxon>Ascomycota</taxon>
        <taxon>Pezizomycotina</taxon>
        <taxon>Orbiliomycetes</taxon>
        <taxon>Orbiliales</taxon>
        <taxon>Orbiliaceae</taxon>
        <taxon>Arthrobotrys</taxon>
    </lineage>
</organism>
<dbReference type="EMBL" id="SAEB01000006">
    <property type="protein sequence ID" value="RVD85489.1"/>
    <property type="molecule type" value="Genomic_DNA"/>
</dbReference>
<reference evidence="1 2" key="1">
    <citation type="submission" date="2019-01" db="EMBL/GenBank/DDBJ databases">
        <title>Intercellular communication is required for trap formation in the nematode-trapping fungus Duddingtonia flagrans.</title>
        <authorList>
            <person name="Youssar L."/>
            <person name="Wernet V."/>
            <person name="Hensel N."/>
            <person name="Hildebrandt H.-G."/>
            <person name="Fischer R."/>
        </authorList>
    </citation>
    <scope>NUCLEOTIDE SEQUENCE [LARGE SCALE GENOMIC DNA]</scope>
    <source>
        <strain evidence="1 2">CBS H-5679</strain>
    </source>
</reference>
<dbReference type="VEuPathDB" id="FungiDB:DFL_003810"/>
<dbReference type="OrthoDB" id="5403574at2759"/>
<name>A0A437A2X1_ARTFL</name>
<keyword evidence="2" id="KW-1185">Reference proteome</keyword>
<sequence>MSFLPVELLGEIANQKVLSNKDLANLARVNHRFHEAACARLYRSGELSYVGATKKDTVKVDSYGKNGKFVRILKLNLFTLPTSTISIPNAIFPLLTTFINLHRLHLTDSATLPWPSFLHVLAIIITSHPYLKIFEVQRTLTKPDGRSSIPEAASLIESHKSKNGRFAKLDVFILRLSKREEPYLISRAAMNNLITILQPSTRSAKAFTYSADCWESADIDLKGTVGGEDRPALAWEWDNLEELTLKFPEPRWPTAGSMALIGAANPSWAKNLSFQRDLGNVKRLALRARADDLLGAGSEAFFIGGLAVMPDLEYIRITHSGRAIDWVPKSSPNHPFYRLTETIPKLKYIEQTDSYFLTRCIQCLGVTKAEDDSITFKHVVPEETWIGYFEWDQ</sequence>
<proteinExistence type="predicted"/>
<dbReference type="AlphaFoldDB" id="A0A437A2X1"/>
<dbReference type="CDD" id="cd09917">
    <property type="entry name" value="F-box_SF"/>
    <property type="match status" value="1"/>
</dbReference>
<comment type="caution">
    <text evidence="1">The sequence shown here is derived from an EMBL/GenBank/DDBJ whole genome shotgun (WGS) entry which is preliminary data.</text>
</comment>
<protein>
    <recommendedName>
        <fullName evidence="3">F-box domain-containing protein</fullName>
    </recommendedName>
</protein>